<reference evidence="1" key="1">
    <citation type="submission" date="2021-06" db="EMBL/GenBank/DDBJ databases">
        <authorList>
            <person name="Kallberg Y."/>
            <person name="Tangrot J."/>
            <person name="Rosling A."/>
        </authorList>
    </citation>
    <scope>NUCLEOTIDE SEQUENCE</scope>
    <source>
        <strain evidence="1">MA461A</strain>
    </source>
</reference>
<accession>A0ACA9MS36</accession>
<name>A0ACA9MS36_9GLOM</name>
<organism evidence="1 2">
    <name type="scientific">Racocetra persica</name>
    <dbReference type="NCBI Taxonomy" id="160502"/>
    <lineage>
        <taxon>Eukaryota</taxon>
        <taxon>Fungi</taxon>
        <taxon>Fungi incertae sedis</taxon>
        <taxon>Mucoromycota</taxon>
        <taxon>Glomeromycotina</taxon>
        <taxon>Glomeromycetes</taxon>
        <taxon>Diversisporales</taxon>
        <taxon>Gigasporaceae</taxon>
        <taxon>Racocetra</taxon>
    </lineage>
</organism>
<keyword evidence="2" id="KW-1185">Reference proteome</keyword>
<protein>
    <submittedName>
        <fullName evidence="1">25519_t:CDS:1</fullName>
    </submittedName>
</protein>
<feature type="non-terminal residue" evidence="1">
    <location>
        <position position="170"/>
    </location>
</feature>
<evidence type="ECO:0000313" key="1">
    <source>
        <dbReference type="EMBL" id="CAG8608294.1"/>
    </source>
</evidence>
<proteinExistence type="predicted"/>
<evidence type="ECO:0000313" key="2">
    <source>
        <dbReference type="Proteomes" id="UP000789920"/>
    </source>
</evidence>
<sequence length="170" mass="18814">MSGSKSIQNTLKYDKKSYYPSISELEKVCFIIDKYEGEGTVISKQYGIKNAQNPKEQAVLLGIVSAIMPALLTKYPDLLVVDSTGYRNSLNFPNTAFIVKLNEPHGRVVATFVNNKETIPVIDLMFKSKLQIATRIANSAVAETIASYFQKYWFGGWVGTSICADSGVIE</sequence>
<comment type="caution">
    <text evidence="1">The sequence shown here is derived from an EMBL/GenBank/DDBJ whole genome shotgun (WGS) entry which is preliminary data.</text>
</comment>
<dbReference type="Proteomes" id="UP000789920">
    <property type="component" value="Unassembled WGS sequence"/>
</dbReference>
<dbReference type="EMBL" id="CAJVQC010009716">
    <property type="protein sequence ID" value="CAG8608294.1"/>
    <property type="molecule type" value="Genomic_DNA"/>
</dbReference>
<gene>
    <name evidence="1" type="ORF">RPERSI_LOCUS6201</name>
</gene>